<organism evidence="1 2">
    <name type="scientific">Citrus clementina</name>
    <name type="common">Clementine</name>
    <name type="synonym">Citrus deliciosa x Citrus sinensis</name>
    <dbReference type="NCBI Taxonomy" id="85681"/>
    <lineage>
        <taxon>Eukaryota</taxon>
        <taxon>Viridiplantae</taxon>
        <taxon>Streptophyta</taxon>
        <taxon>Embryophyta</taxon>
        <taxon>Tracheophyta</taxon>
        <taxon>Spermatophyta</taxon>
        <taxon>Magnoliopsida</taxon>
        <taxon>eudicotyledons</taxon>
        <taxon>Gunneridae</taxon>
        <taxon>Pentapetalae</taxon>
        <taxon>rosids</taxon>
        <taxon>malvids</taxon>
        <taxon>Sapindales</taxon>
        <taxon>Rutaceae</taxon>
        <taxon>Aurantioideae</taxon>
        <taxon>Citrus</taxon>
    </lineage>
</organism>
<keyword evidence="2" id="KW-1185">Reference proteome</keyword>
<dbReference type="Gramene" id="ESR54964">
    <property type="protein sequence ID" value="ESR54964"/>
    <property type="gene ID" value="CICLE_v10023155mg"/>
</dbReference>
<proteinExistence type="predicted"/>
<evidence type="ECO:0000313" key="1">
    <source>
        <dbReference type="EMBL" id="ESR54964.1"/>
    </source>
</evidence>
<name>V4VPT2_CITCL</name>
<reference evidence="1 2" key="1">
    <citation type="submission" date="2013-10" db="EMBL/GenBank/DDBJ databases">
        <authorList>
            <consortium name="International Citrus Genome Consortium"/>
            <person name="Jenkins J."/>
            <person name="Schmutz J."/>
            <person name="Prochnik S."/>
            <person name="Rokhsar D."/>
            <person name="Gmitter F."/>
            <person name="Ollitrault P."/>
            <person name="Machado M."/>
            <person name="Talon M."/>
            <person name="Wincker P."/>
            <person name="Jaillon O."/>
            <person name="Morgante M."/>
        </authorList>
    </citation>
    <scope>NUCLEOTIDE SEQUENCE</scope>
    <source>
        <strain evidence="2">cv. Clemenules</strain>
    </source>
</reference>
<evidence type="ECO:0000313" key="2">
    <source>
        <dbReference type="Proteomes" id="UP000030687"/>
    </source>
</evidence>
<sequence>MSLSDKYCSKWPHVSFLHCLSPVAKIMPKNYALVWLIKYNYIEAALDKILNEIIAFLNIMSTILLISCTTKEDHDHSS</sequence>
<dbReference type="Proteomes" id="UP000030687">
    <property type="component" value="Unassembled WGS sequence"/>
</dbReference>
<dbReference type="AlphaFoldDB" id="V4VPT2"/>
<protein>
    <submittedName>
        <fullName evidence="1">Uncharacterized protein</fullName>
    </submittedName>
</protein>
<accession>V4VPT2</accession>
<dbReference type="KEGG" id="cic:CICLE_v10023155mg"/>
<dbReference type="EMBL" id="KI536661">
    <property type="protein sequence ID" value="ESR54964.1"/>
    <property type="molecule type" value="Genomic_DNA"/>
</dbReference>
<dbReference type="InParanoid" id="V4VPT2"/>
<gene>
    <name evidence="1" type="ORF">CICLE_v10023155mg</name>
</gene>